<dbReference type="Proteomes" id="UP001642464">
    <property type="component" value="Unassembled WGS sequence"/>
</dbReference>
<evidence type="ECO:0000313" key="3">
    <source>
        <dbReference type="EMBL" id="CAK9041475.1"/>
    </source>
</evidence>
<dbReference type="EMBL" id="CAXAMM010017580">
    <property type="protein sequence ID" value="CAK9041475.1"/>
    <property type="molecule type" value="Genomic_DNA"/>
</dbReference>
<comment type="caution">
    <text evidence="2">The sequence shown here is derived from an EMBL/GenBank/DDBJ whole genome shotgun (WGS) entry which is preliminary data.</text>
</comment>
<evidence type="ECO:0000256" key="1">
    <source>
        <dbReference type="SAM" id="MobiDB-lite"/>
    </source>
</evidence>
<sequence>MPRQWQTRLTNTVDGFNLFVRYVHASHERKIRELRKKWDKSALEEAMSMSQLLASFIVELQQQHAVSTALIEEKAINPFLSGDANLELELQAAVSECKADAQPADISVFKEILAVILSKRDSKLAATGQGPRITAGELELQAFNVMMASADHDVAAFSAWRLKCSDRESAQYFQQLQHSARRQKQAREIAASVTEAGPTWLMQLEVFQKQDSANFATVSAVADKIQRLHQLSDRANLCGGIVNGLGRSIGVCLSPIHFYKRGSLRKAEQTCLTMLTNAALNSDLRFALAYACKTDEREKRPMLQPGIILLPGGPDESASHKVVWQTWRASGMLSKGAITEVTMNPSNSMHVIEDMRDDALPDSSDTATHVSQAEKSIQIGEDAARKLLQAALPQGLSRAAILICDLSAHTLDLAKAVYREKVAKSITTPLYYVGFAENDAEKEWQTHHLHGWLSEGFLNGSIPLPPGAPVLMSKDLPAESVSALPPKPDLSTLNWSQKKDSSGLPSLVTPPKLLTAWHDHAVYGGQFQEWLARTRAAIPLDLAECASAKAAATNKRAAGQADASVQPPQKNPRGSPDEEEDAAAATTMAAATIPATDVPKPLAWQATLPGNQTKGKVGKLVIAVGKRVFVVNDSTADLLLPAGSTLAGYYKGKFVSFKGKNADDEQRSGDVHFKLQDASSIVLYEGKLIPAGTVVAQKKAVTPLTAKVCYHEIVEQPTAADSKFFTLTVTNPIAFRPENAPTSEDKKDKDGCHSLPQSSMAGCLEAHEWETKHTSVAWVMKWQARGLQPVRPVVVMTQKLSVKAGEAVELVK</sequence>
<organism evidence="2 4">
    <name type="scientific">Durusdinium trenchii</name>
    <dbReference type="NCBI Taxonomy" id="1381693"/>
    <lineage>
        <taxon>Eukaryota</taxon>
        <taxon>Sar</taxon>
        <taxon>Alveolata</taxon>
        <taxon>Dinophyceae</taxon>
        <taxon>Suessiales</taxon>
        <taxon>Symbiodiniaceae</taxon>
        <taxon>Durusdinium</taxon>
    </lineage>
</organism>
<evidence type="ECO:0000313" key="2">
    <source>
        <dbReference type="EMBL" id="CAK9041438.1"/>
    </source>
</evidence>
<keyword evidence="4" id="KW-1185">Reference proteome</keyword>
<accession>A0ABP0LR24</accession>
<protein>
    <submittedName>
        <fullName evidence="2">Uncharacterized protein</fullName>
    </submittedName>
</protein>
<feature type="region of interest" description="Disordered" evidence="1">
    <location>
        <begin position="556"/>
        <end position="586"/>
    </location>
</feature>
<dbReference type="EMBL" id="CAXAMM010017569">
    <property type="protein sequence ID" value="CAK9041438.1"/>
    <property type="molecule type" value="Genomic_DNA"/>
</dbReference>
<proteinExistence type="predicted"/>
<evidence type="ECO:0000313" key="4">
    <source>
        <dbReference type="Proteomes" id="UP001642464"/>
    </source>
</evidence>
<gene>
    <name evidence="2" type="ORF">SCF082_LOCUS23946</name>
    <name evidence="3" type="ORF">SCF082_LOCUS23957</name>
</gene>
<reference evidence="2 4" key="1">
    <citation type="submission" date="2024-02" db="EMBL/GenBank/DDBJ databases">
        <authorList>
            <person name="Chen Y."/>
            <person name="Shah S."/>
            <person name="Dougan E. K."/>
            <person name="Thang M."/>
            <person name="Chan C."/>
        </authorList>
    </citation>
    <scope>NUCLEOTIDE SEQUENCE [LARGE SCALE GENOMIC DNA]</scope>
</reference>
<name>A0ABP0LR24_9DINO</name>